<dbReference type="InterPro" id="IPR029058">
    <property type="entry name" value="AB_hydrolase_fold"/>
</dbReference>
<dbReference type="Proteomes" id="UP000075502">
    <property type="component" value="Unassembled WGS sequence"/>
</dbReference>
<evidence type="ECO:0000313" key="3">
    <source>
        <dbReference type="Proteomes" id="UP000075502"/>
    </source>
</evidence>
<dbReference type="InterPro" id="IPR036366">
    <property type="entry name" value="PGBDSf"/>
</dbReference>
<dbReference type="Gene3D" id="1.10.530.10">
    <property type="match status" value="1"/>
</dbReference>
<gene>
    <name evidence="2" type="ORF">BE21_35895</name>
</gene>
<sequence>MRIVQMGSGEPRDLVLCYLVGPHMDAALRDALGPAPCVVAYATGKPADSLDAVIAAVRDRLHLPAIGRIVLAGYSLGCSGVRSRLLEKAQANGAVAALVLVDGTHASKPPVAWQIDVWRDAFARARQGELLVVATHTQQSYVEQLRSPETPFLSTATVLRQATEWPLDAAGPVDAPAVRNDGQLWIYSYASKAIDAEAHILQQREVLPRVLRQHIRPWLEGPGADPTRPADPPVGADALEQAEHASTSGQPGPSPVVRQILRLGSRGDDVVAWQRIIGVDQDGIFGGVTERLTRQWQKRHGLGADGIVGPLTWSAAEARSGEGLPPREVPKQATPLSEAELSAVLEHSHELVFQENPSRARLACAWAHVAIENGRGQKVWNYNLGNITGFGQWPGQYYVIRVAERVQRNPDVWKQVDMRFRAHAEALDGAADYWRLMGKHYQPALARFDAGDAAGAAFELSRLRYYTAHADTYARNMSSLYRSFPG</sequence>
<dbReference type="Pfam" id="PF01471">
    <property type="entry name" value="PG_binding_1"/>
    <property type="match status" value="1"/>
</dbReference>
<name>A0A150TNK4_SORCE</name>
<feature type="domain" description="Peptidoglycan binding-like" evidence="1">
    <location>
        <begin position="280"/>
        <end position="315"/>
    </location>
</feature>
<dbReference type="EMBL" id="JEME01001738">
    <property type="protein sequence ID" value="KYG06254.1"/>
    <property type="molecule type" value="Genomic_DNA"/>
</dbReference>
<evidence type="ECO:0000313" key="2">
    <source>
        <dbReference type="EMBL" id="KYG06254.1"/>
    </source>
</evidence>
<comment type="caution">
    <text evidence="2">The sequence shown here is derived from an EMBL/GenBank/DDBJ whole genome shotgun (WGS) entry which is preliminary data.</text>
</comment>
<dbReference type="AlphaFoldDB" id="A0A150TNK4"/>
<evidence type="ECO:0000259" key="1">
    <source>
        <dbReference type="Pfam" id="PF01471"/>
    </source>
</evidence>
<dbReference type="InterPro" id="IPR002477">
    <property type="entry name" value="Peptidoglycan-bd-like"/>
</dbReference>
<dbReference type="SUPFAM" id="SSF53474">
    <property type="entry name" value="alpha/beta-Hydrolases"/>
    <property type="match status" value="1"/>
</dbReference>
<reference evidence="2 3" key="1">
    <citation type="submission" date="2014-02" db="EMBL/GenBank/DDBJ databases">
        <title>The small core and large imbalanced accessory genome model reveals a collaborative survival strategy of Sorangium cellulosum strains in nature.</title>
        <authorList>
            <person name="Han K."/>
            <person name="Peng R."/>
            <person name="Blom J."/>
            <person name="Li Y.-Z."/>
        </authorList>
    </citation>
    <scope>NUCLEOTIDE SEQUENCE [LARGE SCALE GENOMIC DNA]</scope>
    <source>
        <strain evidence="2 3">So0007-03</strain>
    </source>
</reference>
<dbReference type="Gene3D" id="1.10.101.10">
    <property type="entry name" value="PGBD-like superfamily/PGBD"/>
    <property type="match status" value="1"/>
</dbReference>
<dbReference type="SUPFAM" id="SSF47090">
    <property type="entry name" value="PGBD-like"/>
    <property type="match status" value="1"/>
</dbReference>
<dbReference type="InterPro" id="IPR036365">
    <property type="entry name" value="PGBD-like_sf"/>
</dbReference>
<protein>
    <recommendedName>
        <fullName evidence="1">Peptidoglycan binding-like domain-containing protein</fullName>
    </recommendedName>
</protein>
<organism evidence="2 3">
    <name type="scientific">Sorangium cellulosum</name>
    <name type="common">Polyangium cellulosum</name>
    <dbReference type="NCBI Taxonomy" id="56"/>
    <lineage>
        <taxon>Bacteria</taxon>
        <taxon>Pseudomonadati</taxon>
        <taxon>Myxococcota</taxon>
        <taxon>Polyangia</taxon>
        <taxon>Polyangiales</taxon>
        <taxon>Polyangiaceae</taxon>
        <taxon>Sorangium</taxon>
    </lineage>
</organism>
<accession>A0A150TNK4</accession>
<proteinExistence type="predicted"/>